<accession>A0A0K9NR75</accession>
<feature type="compositionally biased region" description="Polar residues" evidence="4">
    <location>
        <begin position="354"/>
        <end position="377"/>
    </location>
</feature>
<dbReference type="InterPro" id="IPR000048">
    <property type="entry name" value="IQ_motif_EF-hand-BS"/>
</dbReference>
<dbReference type="STRING" id="29655.A0A0K9NR75"/>
<dbReference type="AlphaFoldDB" id="A0A0K9NR75"/>
<keyword evidence="7" id="KW-1185">Reference proteome</keyword>
<name>A0A0K9NR75_ZOSMR</name>
<feature type="compositionally biased region" description="Polar residues" evidence="4">
    <location>
        <begin position="443"/>
        <end position="454"/>
    </location>
</feature>
<dbReference type="OrthoDB" id="1923765at2759"/>
<feature type="region of interest" description="Disordered" evidence="4">
    <location>
        <begin position="443"/>
        <end position="464"/>
    </location>
</feature>
<dbReference type="EMBL" id="LFYR01001913">
    <property type="protein sequence ID" value="KMZ58582.1"/>
    <property type="molecule type" value="Genomic_DNA"/>
</dbReference>
<proteinExistence type="inferred from homology"/>
<evidence type="ECO:0000256" key="2">
    <source>
        <dbReference type="ARBA" id="ARBA00024341"/>
    </source>
</evidence>
<evidence type="ECO:0000256" key="4">
    <source>
        <dbReference type="SAM" id="MobiDB-lite"/>
    </source>
</evidence>
<feature type="compositionally biased region" description="Basic and acidic residues" evidence="4">
    <location>
        <begin position="16"/>
        <end position="32"/>
    </location>
</feature>
<dbReference type="GO" id="GO:0005516">
    <property type="term" value="F:calmodulin binding"/>
    <property type="evidence" value="ECO:0007669"/>
    <property type="project" value="UniProtKB-KW"/>
</dbReference>
<comment type="similarity">
    <text evidence="2">Belongs to the IQD family.</text>
</comment>
<sequence>MRKSGSWIGAVVKRVFSPEHKEKKTQSEEQKTPKSSFTRKWGFGRVKPPDLDSNRQPETPTLPPSLPDTPTLPLHHPGKSAARVGDVGPQYFEPDENKNVYAAALATAEAAVAAAKAAAEVVRLTTTGKNVKSSEEEATIKIQMAIRGYLARRSLQVLRGSARLKSVMRSNGLRRQTGNTLRCVQTMSRFQSQIRLRRLKMTEENQKIQKHLQLKQEREVEFAKEAEKEEEVEWDSTQQSKEKVEASAISKQEAGVRRERALAYAFSHQWKAPSRTISPMFTNPTNPQWGWSWLERWMVANRSTPSERVKEKKHINPTKTGIEGEITNIAIGGKSSSSVDVGENKLIRRGSGRQFPSTVTPSKPTSISGGKIHSSNPRAGYHPIEYDTRSILSIRSERARRQSLAGSSVRDDDSLASSPAVPNYMASTESARARSRYLNSASCRFSDSGSTTSSAKKRFSFPASDNPRLLSLAEVVRRHSAGPAPRSEISTVKDILSQPQEDHDWQ</sequence>
<dbReference type="Pfam" id="PF13178">
    <property type="entry name" value="DUF4005"/>
    <property type="match status" value="1"/>
</dbReference>
<reference evidence="7" key="1">
    <citation type="journal article" date="2016" name="Nature">
        <title>The genome of the seagrass Zostera marina reveals angiosperm adaptation to the sea.</title>
        <authorList>
            <person name="Olsen J.L."/>
            <person name="Rouze P."/>
            <person name="Verhelst B."/>
            <person name="Lin Y.-C."/>
            <person name="Bayer T."/>
            <person name="Collen J."/>
            <person name="Dattolo E."/>
            <person name="De Paoli E."/>
            <person name="Dittami S."/>
            <person name="Maumus F."/>
            <person name="Michel G."/>
            <person name="Kersting A."/>
            <person name="Lauritano C."/>
            <person name="Lohaus R."/>
            <person name="Toepel M."/>
            <person name="Tonon T."/>
            <person name="Vanneste K."/>
            <person name="Amirebrahimi M."/>
            <person name="Brakel J."/>
            <person name="Bostroem C."/>
            <person name="Chovatia M."/>
            <person name="Grimwood J."/>
            <person name="Jenkins J.W."/>
            <person name="Jueterbock A."/>
            <person name="Mraz A."/>
            <person name="Stam W.T."/>
            <person name="Tice H."/>
            <person name="Bornberg-Bauer E."/>
            <person name="Green P.J."/>
            <person name="Pearson G.A."/>
            <person name="Procaccini G."/>
            <person name="Duarte C.M."/>
            <person name="Schmutz J."/>
            <person name="Reusch T.B.H."/>
            <person name="Van de Peer Y."/>
        </authorList>
    </citation>
    <scope>NUCLEOTIDE SEQUENCE [LARGE SCALE GENOMIC DNA]</scope>
    <source>
        <strain evidence="7">cv. Finnish</strain>
    </source>
</reference>
<evidence type="ECO:0000259" key="5">
    <source>
        <dbReference type="Pfam" id="PF13178"/>
    </source>
</evidence>
<evidence type="ECO:0000313" key="6">
    <source>
        <dbReference type="EMBL" id="KMZ58582.1"/>
    </source>
</evidence>
<dbReference type="PROSITE" id="PS50096">
    <property type="entry name" value="IQ"/>
    <property type="match status" value="1"/>
</dbReference>
<evidence type="ECO:0000313" key="7">
    <source>
        <dbReference type="Proteomes" id="UP000036987"/>
    </source>
</evidence>
<dbReference type="InterPro" id="IPR025064">
    <property type="entry name" value="DUF4005"/>
</dbReference>
<dbReference type="Pfam" id="PF00612">
    <property type="entry name" value="IQ"/>
    <property type="match status" value="1"/>
</dbReference>
<dbReference type="OMA" id="VQSERFN"/>
<feature type="region of interest" description="Disordered" evidence="4">
    <location>
        <begin position="1"/>
        <end position="88"/>
    </location>
</feature>
<feature type="region of interest" description="Disordered" evidence="4">
    <location>
        <begin position="351"/>
        <end position="383"/>
    </location>
</feature>
<comment type="subunit">
    <text evidence="3">Binds to multiple calmodulin (CaM) in the presence of Ca(2+) and CaM-like proteins.</text>
</comment>
<dbReference type="PANTHER" id="PTHR32295:SF216">
    <property type="entry name" value="PROTEIN IQ-DOMAIN 3"/>
    <property type="match status" value="1"/>
</dbReference>
<gene>
    <name evidence="6" type="ORF">ZOSMA_75G00150</name>
</gene>
<protein>
    <submittedName>
        <fullName evidence="6">IQ domain-containing protein</fullName>
    </submittedName>
</protein>
<evidence type="ECO:0000256" key="3">
    <source>
        <dbReference type="ARBA" id="ARBA00024378"/>
    </source>
</evidence>
<dbReference type="Proteomes" id="UP000036987">
    <property type="component" value="Unassembled WGS sequence"/>
</dbReference>
<feature type="region of interest" description="Disordered" evidence="4">
    <location>
        <begin position="477"/>
        <end position="506"/>
    </location>
</feature>
<dbReference type="PANTHER" id="PTHR32295">
    <property type="entry name" value="IQ-DOMAIN 5-RELATED"/>
    <property type="match status" value="1"/>
</dbReference>
<keyword evidence="1" id="KW-0112">Calmodulin-binding</keyword>
<organism evidence="6 7">
    <name type="scientific">Zostera marina</name>
    <name type="common">Eelgrass</name>
    <dbReference type="NCBI Taxonomy" id="29655"/>
    <lineage>
        <taxon>Eukaryota</taxon>
        <taxon>Viridiplantae</taxon>
        <taxon>Streptophyta</taxon>
        <taxon>Embryophyta</taxon>
        <taxon>Tracheophyta</taxon>
        <taxon>Spermatophyta</taxon>
        <taxon>Magnoliopsida</taxon>
        <taxon>Liliopsida</taxon>
        <taxon>Zosteraceae</taxon>
        <taxon>Zostera</taxon>
    </lineage>
</organism>
<comment type="caution">
    <text evidence="6">The sequence shown here is derived from an EMBL/GenBank/DDBJ whole genome shotgun (WGS) entry which is preliminary data.</text>
</comment>
<evidence type="ECO:0000256" key="1">
    <source>
        <dbReference type="ARBA" id="ARBA00022860"/>
    </source>
</evidence>
<feature type="domain" description="DUF4005" evidence="5">
    <location>
        <begin position="406"/>
        <end position="468"/>
    </location>
</feature>